<dbReference type="EMBL" id="MU274905">
    <property type="protein sequence ID" value="KAI0091562.1"/>
    <property type="molecule type" value="Genomic_DNA"/>
</dbReference>
<evidence type="ECO:0000313" key="2">
    <source>
        <dbReference type="Proteomes" id="UP001055072"/>
    </source>
</evidence>
<keyword evidence="1" id="KW-0489">Methyltransferase</keyword>
<sequence length="298" mass="33528">MDKDTLMNENSPDPEDFFSDSLQMLYDYTPITHSSPGSVFRYSPPNDILPSTFPSCSITLTTPTTQAANWSLHASSIWASSIYLADHLSDLQLIRHIEGGPIAKHTKDHHAPRKLRVLELGAGAGLPSILIAKLHEDVDVVISDYPDEGVIKALQTNVERNSVAQRCRVVPYAWGSDSSILYQPGTSDDHGFDVIIAADTLWNSQSHPLFLDTLHQTLRRSVDARIYLVAGLHTGRYTLQAFINAVPGYQFEFQGIEERAVNGSERRTWDVGREENDDEKERRRWVVWMVLAWAENVL</sequence>
<protein>
    <submittedName>
        <fullName evidence="1">Methyltransferase-domain-containing protein</fullName>
    </submittedName>
</protein>
<comment type="caution">
    <text evidence="1">The sequence shown here is derived from an EMBL/GenBank/DDBJ whole genome shotgun (WGS) entry which is preliminary data.</text>
</comment>
<organism evidence="1 2">
    <name type="scientific">Irpex rosettiformis</name>
    <dbReference type="NCBI Taxonomy" id="378272"/>
    <lineage>
        <taxon>Eukaryota</taxon>
        <taxon>Fungi</taxon>
        <taxon>Dikarya</taxon>
        <taxon>Basidiomycota</taxon>
        <taxon>Agaricomycotina</taxon>
        <taxon>Agaricomycetes</taxon>
        <taxon>Polyporales</taxon>
        <taxon>Irpicaceae</taxon>
        <taxon>Irpex</taxon>
    </lineage>
</organism>
<reference evidence="1" key="1">
    <citation type="journal article" date="2021" name="Environ. Microbiol.">
        <title>Gene family expansions and transcriptome signatures uncover fungal adaptations to wood decay.</title>
        <authorList>
            <person name="Hage H."/>
            <person name="Miyauchi S."/>
            <person name="Viragh M."/>
            <person name="Drula E."/>
            <person name="Min B."/>
            <person name="Chaduli D."/>
            <person name="Navarro D."/>
            <person name="Favel A."/>
            <person name="Norest M."/>
            <person name="Lesage-Meessen L."/>
            <person name="Balint B."/>
            <person name="Merenyi Z."/>
            <person name="de Eugenio L."/>
            <person name="Morin E."/>
            <person name="Martinez A.T."/>
            <person name="Baldrian P."/>
            <person name="Stursova M."/>
            <person name="Martinez M.J."/>
            <person name="Novotny C."/>
            <person name="Magnuson J.K."/>
            <person name="Spatafora J.W."/>
            <person name="Maurice S."/>
            <person name="Pangilinan J."/>
            <person name="Andreopoulos W."/>
            <person name="LaButti K."/>
            <person name="Hundley H."/>
            <person name="Na H."/>
            <person name="Kuo A."/>
            <person name="Barry K."/>
            <person name="Lipzen A."/>
            <person name="Henrissat B."/>
            <person name="Riley R."/>
            <person name="Ahrendt S."/>
            <person name="Nagy L.G."/>
            <person name="Grigoriev I.V."/>
            <person name="Martin F."/>
            <person name="Rosso M.N."/>
        </authorList>
    </citation>
    <scope>NUCLEOTIDE SEQUENCE</scope>
    <source>
        <strain evidence="1">CBS 384.51</strain>
    </source>
</reference>
<gene>
    <name evidence="1" type="ORF">BDY19DRAFT_633457</name>
</gene>
<evidence type="ECO:0000313" key="1">
    <source>
        <dbReference type="EMBL" id="KAI0091562.1"/>
    </source>
</evidence>
<keyword evidence="1" id="KW-0808">Transferase</keyword>
<proteinExistence type="predicted"/>
<name>A0ACB8UB32_9APHY</name>
<dbReference type="Proteomes" id="UP001055072">
    <property type="component" value="Unassembled WGS sequence"/>
</dbReference>
<accession>A0ACB8UB32</accession>
<keyword evidence="2" id="KW-1185">Reference proteome</keyword>